<dbReference type="EMBL" id="JAHBCL010000012">
    <property type="protein sequence ID" value="MBS7526664.1"/>
    <property type="molecule type" value="Genomic_DNA"/>
</dbReference>
<keyword evidence="3" id="KW-1185">Reference proteome</keyword>
<organism evidence="2 3">
    <name type="scientific">Fusibacter paucivorans</name>
    <dbReference type="NCBI Taxonomy" id="76009"/>
    <lineage>
        <taxon>Bacteria</taxon>
        <taxon>Bacillati</taxon>
        <taxon>Bacillota</taxon>
        <taxon>Clostridia</taxon>
        <taxon>Eubacteriales</taxon>
        <taxon>Eubacteriales Family XII. Incertae Sedis</taxon>
        <taxon>Fusibacter</taxon>
    </lineage>
</organism>
<gene>
    <name evidence="2" type="ORF">KHM83_08245</name>
</gene>
<dbReference type="Proteomes" id="UP000746471">
    <property type="component" value="Unassembled WGS sequence"/>
</dbReference>
<dbReference type="SUPFAM" id="SSF55729">
    <property type="entry name" value="Acyl-CoA N-acyltransferases (Nat)"/>
    <property type="match status" value="1"/>
</dbReference>
<dbReference type="Pfam" id="PF00583">
    <property type="entry name" value="Acetyltransf_1"/>
    <property type="match status" value="1"/>
</dbReference>
<evidence type="ECO:0000313" key="2">
    <source>
        <dbReference type="EMBL" id="MBS7526664.1"/>
    </source>
</evidence>
<dbReference type="CDD" id="cd04301">
    <property type="entry name" value="NAT_SF"/>
    <property type="match status" value="1"/>
</dbReference>
<feature type="domain" description="N-acetyltransferase" evidence="1">
    <location>
        <begin position="133"/>
        <end position="270"/>
    </location>
</feature>
<dbReference type="RefSeq" id="WP_213236526.1">
    <property type="nucleotide sequence ID" value="NZ_JAHBCL010000012.1"/>
</dbReference>
<protein>
    <submittedName>
        <fullName evidence="2">GNAT family N-acetyltransferase</fullName>
    </submittedName>
</protein>
<dbReference type="InterPro" id="IPR016181">
    <property type="entry name" value="Acyl_CoA_acyltransferase"/>
</dbReference>
<dbReference type="PROSITE" id="PS51186">
    <property type="entry name" value="GNAT"/>
    <property type="match status" value="1"/>
</dbReference>
<proteinExistence type="predicted"/>
<dbReference type="InterPro" id="IPR000182">
    <property type="entry name" value="GNAT_dom"/>
</dbReference>
<accession>A0ABS5PNB1</accession>
<evidence type="ECO:0000313" key="3">
    <source>
        <dbReference type="Proteomes" id="UP000746471"/>
    </source>
</evidence>
<dbReference type="Gene3D" id="3.40.630.30">
    <property type="match status" value="1"/>
</dbReference>
<name>A0ABS5PNB1_9FIRM</name>
<evidence type="ECO:0000259" key="1">
    <source>
        <dbReference type="PROSITE" id="PS51186"/>
    </source>
</evidence>
<comment type="caution">
    <text evidence="2">The sequence shown here is derived from an EMBL/GenBank/DDBJ whole genome shotgun (WGS) entry which is preliminary data.</text>
</comment>
<sequence length="270" mass="30774">MMEVIQRGDSCFQTAWYEAQAALYCGVGKLIENPYAIIKADVTRRYSFIQSDEASPVWILAEAMTDQNLCDAISKSFYANFAHRDSVTLITRPQVGAYIATYFSKMKNLNWHIGLKFEAFKITRNMLADPCANKLFKLHELDNETLMQVVQNVPPENRSQIFKRLYLNGDVPVINQDELYVYMVDGQVRGTVSMDVTLGNYAKISDIFLLKPARGQKIGKQIILDACQIAQRKGLVPLLFTERMGGYTRMLLADEDFEHLGSLDEIVIYR</sequence>
<reference evidence="2 3" key="1">
    <citation type="submission" date="2021-05" db="EMBL/GenBank/DDBJ databases">
        <title>Fusibacter ferrireducens sp. nov., an anaerobic, sulfur- and Fe-reducing bacterium isolated from the mangrove sediment.</title>
        <authorList>
            <person name="Qiu D."/>
        </authorList>
    </citation>
    <scope>NUCLEOTIDE SEQUENCE [LARGE SCALE GENOMIC DNA]</scope>
    <source>
        <strain evidence="2 3">DSM 12116</strain>
    </source>
</reference>